<name>A0AAW2DAL5_9ROSI</name>
<dbReference type="InterPro" id="IPR036691">
    <property type="entry name" value="Endo/exonu/phosph_ase_sf"/>
</dbReference>
<evidence type="ECO:0000259" key="2">
    <source>
        <dbReference type="Pfam" id="PF14111"/>
    </source>
</evidence>
<dbReference type="SUPFAM" id="SSF56219">
    <property type="entry name" value="DNase I-like"/>
    <property type="match status" value="1"/>
</dbReference>
<evidence type="ECO:0000256" key="1">
    <source>
        <dbReference type="SAM" id="MobiDB-lite"/>
    </source>
</evidence>
<gene>
    <name evidence="4" type="ORF">SO802_013757</name>
</gene>
<reference evidence="4 5" key="1">
    <citation type="submission" date="2024-01" db="EMBL/GenBank/DDBJ databases">
        <title>A telomere-to-telomere, gap-free genome of sweet tea (Lithocarpus litseifolius).</title>
        <authorList>
            <person name="Zhou J."/>
        </authorList>
    </citation>
    <scope>NUCLEOTIDE SEQUENCE [LARGE SCALE GENOMIC DNA]</scope>
    <source>
        <strain evidence="4">Zhou-2022a</strain>
        <tissue evidence="4">Leaf</tissue>
    </source>
</reference>
<dbReference type="AlphaFoldDB" id="A0AAW2DAL5"/>
<evidence type="ECO:0000313" key="4">
    <source>
        <dbReference type="EMBL" id="KAL0006196.1"/>
    </source>
</evidence>
<accession>A0AAW2DAL5</accession>
<dbReference type="Pfam" id="PF14111">
    <property type="entry name" value="DUF4283"/>
    <property type="match status" value="1"/>
</dbReference>
<proteinExistence type="predicted"/>
<dbReference type="Pfam" id="PF14392">
    <property type="entry name" value="zf-CCHC_4"/>
    <property type="match status" value="1"/>
</dbReference>
<dbReference type="InterPro" id="IPR025558">
    <property type="entry name" value="DUF4283"/>
</dbReference>
<evidence type="ECO:0000259" key="3">
    <source>
        <dbReference type="Pfam" id="PF14392"/>
    </source>
</evidence>
<dbReference type="PANTHER" id="PTHR31286">
    <property type="entry name" value="GLYCINE-RICH CELL WALL STRUCTURAL PROTEIN 1.8-LIKE"/>
    <property type="match status" value="1"/>
</dbReference>
<dbReference type="InterPro" id="IPR040256">
    <property type="entry name" value="At4g02000-like"/>
</dbReference>
<evidence type="ECO:0000313" key="5">
    <source>
        <dbReference type="Proteomes" id="UP001459277"/>
    </source>
</evidence>
<comment type="caution">
    <text evidence="4">The sequence shown here is derived from an EMBL/GenBank/DDBJ whole genome shotgun (WGS) entry which is preliminary data.</text>
</comment>
<dbReference type="InterPro" id="IPR025836">
    <property type="entry name" value="Zn_knuckle_CX2CX4HX4C"/>
</dbReference>
<protein>
    <recommendedName>
        <fullName evidence="6">DUF4283 domain-containing protein</fullName>
    </recommendedName>
</protein>
<dbReference type="PANTHER" id="PTHR31286:SF167">
    <property type="entry name" value="OS09G0268800 PROTEIN"/>
    <property type="match status" value="1"/>
</dbReference>
<dbReference type="Proteomes" id="UP001459277">
    <property type="component" value="Unassembled WGS sequence"/>
</dbReference>
<dbReference type="EMBL" id="JAZDWU010000004">
    <property type="protein sequence ID" value="KAL0006196.1"/>
    <property type="molecule type" value="Genomic_DNA"/>
</dbReference>
<keyword evidence="5" id="KW-1185">Reference proteome</keyword>
<feature type="domain" description="Zinc knuckle CX2CX4HX4C" evidence="3">
    <location>
        <begin position="168"/>
        <end position="215"/>
    </location>
</feature>
<sequence>MEDLTKDWSHFSLSKRENTDFALPRTQKPKAFVVVAKFLTSRFLVIEAVVRAYKQLWRSQNGFKIRNLGNHIVLFEFDNVQDVERILQNQPCTFDKHPVVLKRYEEGSQVKDLIFDKAWFWVQVHDIPLSFMTRKVAKSLCDIVREVCRSPESTKDDGGNFFRVRVNIDISLPLCRGRIITMENGEISWVCFQYKRLPNMCYWCGCLDHNDKQCKLWIQSKGSLSTEKQQFGSFLRAPPFQRGSRNVFYVPGWFEKETSGEEAGDVAAPGTGEVGCPMGESTVVQPVLVTELGGNTTNSNSFSHVGIAFTLGKDESLGETRVGNSLTPNFLSTKLSEMNPTDSLYLSKLAEIDEGIRKFDSVNWLKGGTSFSEVAHPTVMGKWSQLVRTVGTNQPPTEEGLISGLGKRNQDDSRVPLELPGKRRQVVGSHKYYIDAVINENGSDEWRFTDFYGEPDAAKRNEAWAKLRSLNSNQNTTWLCAGDYNEITRQEEKRGGALRSFNQMQLFRDVIDECGLIDLGFVGPKYTWSKHFESGQSIWERLDRGLATNNWFLLFLGTKIHHLHCFSSDHLPLFINLSGLEIPGRRKVFRFEEMWLSDDRCGKTVEAAWTSTKCPNPSNAILKKVAKCEQDLTWWNNNCFENVRRTLAEKKKLLVAAEVEAMRTGINSYVCLLKAEINVLIDKESRLWSQRSRVLWLSKGDSNTKFFHSKATKRLRKNSILGIRDPTGRWLNQTEDIGQAFIKYYTELFSSSCPASQCGALDKIPQVVTD</sequence>
<feature type="domain" description="DUF4283" evidence="2">
    <location>
        <begin position="34"/>
        <end position="109"/>
    </location>
</feature>
<feature type="region of interest" description="Disordered" evidence="1">
    <location>
        <begin position="392"/>
        <end position="414"/>
    </location>
</feature>
<evidence type="ECO:0008006" key="6">
    <source>
        <dbReference type="Google" id="ProtNLM"/>
    </source>
</evidence>
<dbReference type="Gene3D" id="3.60.10.10">
    <property type="entry name" value="Endonuclease/exonuclease/phosphatase"/>
    <property type="match status" value="1"/>
</dbReference>
<organism evidence="4 5">
    <name type="scientific">Lithocarpus litseifolius</name>
    <dbReference type="NCBI Taxonomy" id="425828"/>
    <lineage>
        <taxon>Eukaryota</taxon>
        <taxon>Viridiplantae</taxon>
        <taxon>Streptophyta</taxon>
        <taxon>Embryophyta</taxon>
        <taxon>Tracheophyta</taxon>
        <taxon>Spermatophyta</taxon>
        <taxon>Magnoliopsida</taxon>
        <taxon>eudicotyledons</taxon>
        <taxon>Gunneridae</taxon>
        <taxon>Pentapetalae</taxon>
        <taxon>rosids</taxon>
        <taxon>fabids</taxon>
        <taxon>Fagales</taxon>
        <taxon>Fagaceae</taxon>
        <taxon>Lithocarpus</taxon>
    </lineage>
</organism>